<dbReference type="PANTHER" id="PTHR43827">
    <property type="entry name" value="2,5-DIKETO-D-GLUCONIC ACID REDUCTASE"/>
    <property type="match status" value="1"/>
</dbReference>
<evidence type="ECO:0000313" key="7">
    <source>
        <dbReference type="Proteomes" id="UP000186594"/>
    </source>
</evidence>
<dbReference type="InterPro" id="IPR018170">
    <property type="entry name" value="Aldo/ket_reductase_CS"/>
</dbReference>
<dbReference type="FunFam" id="3.20.20.100:FF:000002">
    <property type="entry name" value="2,5-diketo-D-gluconic acid reductase A"/>
    <property type="match status" value="1"/>
</dbReference>
<feature type="binding site" evidence="3">
    <location>
        <position position="121"/>
    </location>
    <ligand>
        <name>substrate</name>
    </ligand>
</feature>
<dbReference type="OMA" id="PWCMRQE"/>
<evidence type="ECO:0000313" key="6">
    <source>
        <dbReference type="EMBL" id="OLL22969.1"/>
    </source>
</evidence>
<keyword evidence="1" id="KW-0560">Oxidoreductase</keyword>
<dbReference type="Gene3D" id="3.20.20.100">
    <property type="entry name" value="NADP-dependent oxidoreductase domain"/>
    <property type="match status" value="1"/>
</dbReference>
<gene>
    <name evidence="6" type="ORF">NEOLI_005362</name>
</gene>
<dbReference type="SUPFAM" id="SSF51430">
    <property type="entry name" value="NAD(P)-linked oxidoreductase"/>
    <property type="match status" value="1"/>
</dbReference>
<dbReference type="Pfam" id="PF00248">
    <property type="entry name" value="Aldo_ket_red"/>
    <property type="match status" value="2"/>
</dbReference>
<dbReference type="GO" id="GO:0016616">
    <property type="term" value="F:oxidoreductase activity, acting on the CH-OH group of donors, NAD or NADP as acceptor"/>
    <property type="evidence" value="ECO:0007669"/>
    <property type="project" value="UniProtKB-ARBA"/>
</dbReference>
<dbReference type="InterPro" id="IPR036812">
    <property type="entry name" value="NAD(P)_OxRdtase_dom_sf"/>
</dbReference>
<feature type="active site" description="Proton donor" evidence="2">
    <location>
        <position position="65"/>
    </location>
</feature>
<organism evidence="6 7">
    <name type="scientific">Neolecta irregularis (strain DAH-3)</name>
    <dbReference type="NCBI Taxonomy" id="1198029"/>
    <lineage>
        <taxon>Eukaryota</taxon>
        <taxon>Fungi</taxon>
        <taxon>Dikarya</taxon>
        <taxon>Ascomycota</taxon>
        <taxon>Taphrinomycotina</taxon>
        <taxon>Neolectales</taxon>
        <taxon>Neolectaceae</taxon>
        <taxon>Neolecta</taxon>
    </lineage>
</organism>
<evidence type="ECO:0000256" key="3">
    <source>
        <dbReference type="PIRSR" id="PIRSR000097-2"/>
    </source>
</evidence>
<dbReference type="PANTHER" id="PTHR43827:SF13">
    <property type="entry name" value="ALDO_KETO REDUCTASE FAMILY PROTEIN"/>
    <property type="match status" value="1"/>
</dbReference>
<dbReference type="Proteomes" id="UP000186594">
    <property type="component" value="Unassembled WGS sequence"/>
</dbReference>
<dbReference type="AlphaFoldDB" id="A0A1U7LK01"/>
<dbReference type="PROSITE" id="PS00798">
    <property type="entry name" value="ALDOKETO_REDUCTASE_1"/>
    <property type="match status" value="1"/>
</dbReference>
<dbReference type="PROSITE" id="PS00062">
    <property type="entry name" value="ALDOKETO_REDUCTASE_2"/>
    <property type="match status" value="1"/>
</dbReference>
<keyword evidence="7" id="KW-1185">Reference proteome</keyword>
<dbReference type="PROSITE" id="PS00063">
    <property type="entry name" value="ALDOKETO_REDUCTASE_3"/>
    <property type="match status" value="1"/>
</dbReference>
<dbReference type="OrthoDB" id="416253at2759"/>
<evidence type="ECO:0000256" key="4">
    <source>
        <dbReference type="PIRSR" id="PIRSR000097-3"/>
    </source>
</evidence>
<dbReference type="PRINTS" id="PR00069">
    <property type="entry name" value="ALDKETRDTASE"/>
</dbReference>
<dbReference type="CDD" id="cd19071">
    <property type="entry name" value="AKR_AKR1-5-like"/>
    <property type="match status" value="1"/>
</dbReference>
<comment type="caution">
    <text evidence="6">The sequence shown here is derived from an EMBL/GenBank/DDBJ whole genome shotgun (WGS) entry which is preliminary data.</text>
</comment>
<dbReference type="STRING" id="1198029.A0A1U7LK01"/>
<dbReference type="InterPro" id="IPR020471">
    <property type="entry name" value="AKR"/>
</dbReference>
<name>A0A1U7LK01_NEOID</name>
<reference evidence="6 7" key="1">
    <citation type="submission" date="2016-04" db="EMBL/GenBank/DDBJ databases">
        <title>Evolutionary innovation and constraint leading to complex multicellularity in the Ascomycota.</title>
        <authorList>
            <person name="Cisse O."/>
            <person name="Nguyen A."/>
            <person name="Hewitt D.A."/>
            <person name="Jedd G."/>
            <person name="Stajich J.E."/>
        </authorList>
    </citation>
    <scope>NUCLEOTIDE SEQUENCE [LARGE SCALE GENOMIC DNA]</scope>
    <source>
        <strain evidence="6 7">DAH-3</strain>
    </source>
</reference>
<dbReference type="PIRSF" id="PIRSF000097">
    <property type="entry name" value="AKR"/>
    <property type="match status" value="1"/>
</dbReference>
<evidence type="ECO:0000256" key="1">
    <source>
        <dbReference type="ARBA" id="ARBA00023002"/>
    </source>
</evidence>
<feature type="domain" description="NADP-dependent oxidoreductase" evidence="5">
    <location>
        <begin position="43"/>
        <end position="185"/>
    </location>
</feature>
<feature type="site" description="Lowers pKa of active site Tyr" evidence="4">
    <location>
        <position position="88"/>
    </location>
</feature>
<feature type="domain" description="NADP-dependent oxidoreductase" evidence="5">
    <location>
        <begin position="218"/>
        <end position="283"/>
    </location>
</feature>
<protein>
    <submittedName>
        <fullName evidence="6">Putative oxidoreductase</fullName>
    </submittedName>
</protein>
<evidence type="ECO:0000259" key="5">
    <source>
        <dbReference type="Pfam" id="PF00248"/>
    </source>
</evidence>
<proteinExistence type="predicted"/>
<accession>A0A1U7LK01</accession>
<dbReference type="InterPro" id="IPR023210">
    <property type="entry name" value="NADP_OxRdtase_dom"/>
</dbReference>
<evidence type="ECO:0000256" key="2">
    <source>
        <dbReference type="PIRSR" id="PIRSR000097-1"/>
    </source>
</evidence>
<sequence>MSGKKSDGSTIMSKYLIDSTVKLSDGRFFPRIALGVYLSEGKECVDAVAWALEAGYRAVDSASCYHNEKECGIAINSWLKKSVFFSTKLWDPDHGYERTKAAIDKSLRECNLGYIDLYLIHSPNPGKEKRLASWRAMEEAVAQGIIKSIGVSNYGVHHLQELLDAKPKILPSVNQVEINPFITRNDIVWKIIFRRLTKFQVSFCEKHHIVIEVLPNEASDPKLVSIAEKYKPKSVVHLLIRWCLQRGFVVLPKSVTKERIIENSDVFDFCLSPEDVEALNSLDEYRVIDWDPTVVP</sequence>
<dbReference type="EMBL" id="LXFE01002498">
    <property type="protein sequence ID" value="OLL22969.1"/>
    <property type="molecule type" value="Genomic_DNA"/>
</dbReference>